<evidence type="ECO:0000313" key="1">
    <source>
        <dbReference type="EMBL" id="GAB0176202.1"/>
    </source>
</evidence>
<organism evidence="1 2">
    <name type="scientific">Grus japonensis</name>
    <name type="common">Japanese crane</name>
    <name type="synonym">Red-crowned crane</name>
    <dbReference type="NCBI Taxonomy" id="30415"/>
    <lineage>
        <taxon>Eukaryota</taxon>
        <taxon>Metazoa</taxon>
        <taxon>Chordata</taxon>
        <taxon>Craniata</taxon>
        <taxon>Vertebrata</taxon>
        <taxon>Euteleostomi</taxon>
        <taxon>Archelosauria</taxon>
        <taxon>Archosauria</taxon>
        <taxon>Dinosauria</taxon>
        <taxon>Saurischia</taxon>
        <taxon>Theropoda</taxon>
        <taxon>Coelurosauria</taxon>
        <taxon>Aves</taxon>
        <taxon>Neognathae</taxon>
        <taxon>Neoaves</taxon>
        <taxon>Gruiformes</taxon>
        <taxon>Gruidae</taxon>
        <taxon>Grus</taxon>
    </lineage>
</organism>
<name>A0ABC9VUH5_GRUJA</name>
<dbReference type="AlphaFoldDB" id="A0ABC9VUH5"/>
<proteinExistence type="predicted"/>
<accession>A0ABC9VUH5</accession>
<comment type="caution">
    <text evidence="1">The sequence shown here is derived from an EMBL/GenBank/DDBJ whole genome shotgun (WGS) entry which is preliminary data.</text>
</comment>
<sequence>MLTVRAINLVLSEIEVPLTGSSIDGQPVLNLRSTLVDPVVVVELMGRGFLRWLEEDNPELGYNRSMACTNQAVY</sequence>
<reference evidence="1 2" key="1">
    <citation type="submission" date="2024-06" db="EMBL/GenBank/DDBJ databases">
        <title>The draft genome of Grus japonensis, version 3.</title>
        <authorList>
            <person name="Nabeshima K."/>
            <person name="Suzuki S."/>
            <person name="Onuma M."/>
        </authorList>
    </citation>
    <scope>NUCLEOTIDE SEQUENCE [LARGE SCALE GENOMIC DNA]</scope>
    <source>
        <strain evidence="1 2">451A</strain>
    </source>
</reference>
<gene>
    <name evidence="1" type="ORF">GRJ2_000085400</name>
</gene>
<keyword evidence="2" id="KW-1185">Reference proteome</keyword>
<evidence type="ECO:0000313" key="2">
    <source>
        <dbReference type="Proteomes" id="UP001623348"/>
    </source>
</evidence>
<dbReference type="Proteomes" id="UP001623348">
    <property type="component" value="Unassembled WGS sequence"/>
</dbReference>
<protein>
    <submittedName>
        <fullName evidence="1">Arrestin domain-containing protein 5</fullName>
    </submittedName>
</protein>
<dbReference type="EMBL" id="BAAFJT010000001">
    <property type="protein sequence ID" value="GAB0176202.1"/>
    <property type="molecule type" value="Genomic_DNA"/>
</dbReference>